<dbReference type="Gene3D" id="1.20.5.340">
    <property type="match status" value="1"/>
</dbReference>
<gene>
    <name evidence="3" type="ORF">J8273_0715</name>
</gene>
<sequence>MSVFETAWERAQSTSNPGNSRNSQLKSSQLDPGASLSSNNFSSVLKAIADREARISELQQQIQAVKPKISKAGREIRIYEAELTNLSNQKAALWSKFEEKQAPFTKGKEDLDALEEQVESMRQECTSTNAGAAGLLSMQAMIQRHQETAKQLIAENGELTVELQDLIKQREAVVDKAAAMREELHARLAVLEETEAHTEDMRKATVRAVDEREKTARRIFELQREVELSSAHDEAARVTEDVQTMQELCNNTQASVVAARRCLVDAKNKQCAVLAESKKTIGEAKGNLKKAFEGLQESKKELETAASVLSQDYQARQRQLKGMLTQAESEASRLSASIEQAQAKLEGTNQEIAKVKTELSKAHATRRMVLEREAAVRSLQERKDTLAAQLSRANEQIRETIGEEMETNQLIRGLEEEIEELRAECDKIQEALDSACSGKIWTSEIDSALIQSILDELG</sequence>
<evidence type="ECO:0000313" key="3">
    <source>
        <dbReference type="EMBL" id="KAG9397585.1"/>
    </source>
</evidence>
<proteinExistence type="predicted"/>
<keyword evidence="1" id="KW-0175">Coiled coil</keyword>
<accession>A0A8J6EBL0</accession>
<comment type="caution">
    <text evidence="3">The sequence shown here is derived from an EMBL/GenBank/DDBJ whole genome shotgun (WGS) entry which is preliminary data.</text>
</comment>
<feature type="compositionally biased region" description="Polar residues" evidence="2">
    <location>
        <begin position="11"/>
        <end position="35"/>
    </location>
</feature>
<feature type="region of interest" description="Disordered" evidence="2">
    <location>
        <begin position="1"/>
        <end position="35"/>
    </location>
</feature>
<dbReference type="Gene3D" id="1.10.287.1490">
    <property type="match status" value="1"/>
</dbReference>
<organism evidence="3 4">
    <name type="scientific">Carpediemonas membranifera</name>
    <dbReference type="NCBI Taxonomy" id="201153"/>
    <lineage>
        <taxon>Eukaryota</taxon>
        <taxon>Metamonada</taxon>
        <taxon>Carpediemonas-like organisms</taxon>
        <taxon>Carpediemonas</taxon>
    </lineage>
</organism>
<evidence type="ECO:0000256" key="1">
    <source>
        <dbReference type="SAM" id="Coils"/>
    </source>
</evidence>
<name>A0A8J6EBL0_9EUKA</name>
<protein>
    <submittedName>
        <fullName evidence="3">Cyclin, N-terminal domain</fullName>
    </submittedName>
</protein>
<dbReference type="EMBL" id="JAHDYR010000001">
    <property type="protein sequence ID" value="KAG9397585.1"/>
    <property type="molecule type" value="Genomic_DNA"/>
</dbReference>
<feature type="coiled-coil region" evidence="1">
    <location>
        <begin position="69"/>
        <end position="194"/>
    </location>
</feature>
<evidence type="ECO:0000313" key="4">
    <source>
        <dbReference type="Proteomes" id="UP000717585"/>
    </source>
</evidence>
<reference evidence="3" key="1">
    <citation type="submission" date="2021-05" db="EMBL/GenBank/DDBJ databases">
        <title>A free-living protist that lacks canonical eukaryotic 1 DNA replication and segregation systems.</title>
        <authorList>
            <person name="Salas-Leiva D.E."/>
            <person name="Tromer E.C."/>
            <person name="Curtis B.A."/>
            <person name="Jerlstrom-Hultqvist J."/>
            <person name="Kolisko M."/>
            <person name="Yi Z."/>
            <person name="Salas-Leiva J.S."/>
            <person name="Gallot-Lavallee L."/>
            <person name="Kops G.J.P.L."/>
            <person name="Archibald J.M."/>
            <person name="Simpson A.G.B."/>
            <person name="Roger A.J."/>
        </authorList>
    </citation>
    <scope>NUCLEOTIDE SEQUENCE</scope>
    <source>
        <strain evidence="3">BICM</strain>
    </source>
</reference>
<keyword evidence="4" id="KW-1185">Reference proteome</keyword>
<feature type="coiled-coil region" evidence="1">
    <location>
        <begin position="285"/>
        <end position="438"/>
    </location>
</feature>
<dbReference type="AlphaFoldDB" id="A0A8J6EBL0"/>
<evidence type="ECO:0000256" key="2">
    <source>
        <dbReference type="SAM" id="MobiDB-lite"/>
    </source>
</evidence>
<dbReference type="Proteomes" id="UP000717585">
    <property type="component" value="Unassembled WGS sequence"/>
</dbReference>